<evidence type="ECO:0000313" key="3">
    <source>
        <dbReference type="Proteomes" id="UP000886595"/>
    </source>
</evidence>
<dbReference type="Proteomes" id="UP000886595">
    <property type="component" value="Unassembled WGS sequence"/>
</dbReference>
<dbReference type="AlphaFoldDB" id="A0A8X7NZR2"/>
<sequence length="147" mass="16280">MSGNQGEGLKKSTEEEEGARKMSLGMEQKESLEKGGETSGRSMEEEERGREERHQEEYGRGRESEEDVFGYGTQGGVSRDVREEELYGEGGRRDERYVEEGGVLGAIGETIAEIAKTTKNIVIGDTPPERTHEHGTTGYMGQEHGPR</sequence>
<feature type="compositionally biased region" description="Basic and acidic residues" evidence="1">
    <location>
        <begin position="27"/>
        <end position="36"/>
    </location>
</feature>
<gene>
    <name evidence="2" type="ORF">Bca52824_094962</name>
</gene>
<name>A0A8X7NZR2_BRACI</name>
<dbReference type="OrthoDB" id="1907061at2759"/>
<keyword evidence="3" id="KW-1185">Reference proteome</keyword>
<evidence type="ECO:0000256" key="1">
    <source>
        <dbReference type="SAM" id="MobiDB-lite"/>
    </source>
</evidence>
<protein>
    <submittedName>
        <fullName evidence="2">Uncharacterized protein</fullName>
    </submittedName>
</protein>
<evidence type="ECO:0000313" key="2">
    <source>
        <dbReference type="EMBL" id="KAG2243184.1"/>
    </source>
</evidence>
<organism evidence="2 3">
    <name type="scientific">Brassica carinata</name>
    <name type="common">Ethiopian mustard</name>
    <name type="synonym">Abyssinian cabbage</name>
    <dbReference type="NCBI Taxonomy" id="52824"/>
    <lineage>
        <taxon>Eukaryota</taxon>
        <taxon>Viridiplantae</taxon>
        <taxon>Streptophyta</taxon>
        <taxon>Embryophyta</taxon>
        <taxon>Tracheophyta</taxon>
        <taxon>Spermatophyta</taxon>
        <taxon>Magnoliopsida</taxon>
        <taxon>eudicotyledons</taxon>
        <taxon>Gunneridae</taxon>
        <taxon>Pentapetalae</taxon>
        <taxon>rosids</taxon>
        <taxon>malvids</taxon>
        <taxon>Brassicales</taxon>
        <taxon>Brassicaceae</taxon>
        <taxon>Brassiceae</taxon>
        <taxon>Brassica</taxon>
    </lineage>
</organism>
<comment type="caution">
    <text evidence="2">The sequence shown here is derived from an EMBL/GenBank/DDBJ whole genome shotgun (WGS) entry which is preliminary data.</text>
</comment>
<proteinExistence type="predicted"/>
<reference evidence="2 3" key="1">
    <citation type="submission" date="2020-02" db="EMBL/GenBank/DDBJ databases">
        <authorList>
            <person name="Ma Q."/>
            <person name="Huang Y."/>
            <person name="Song X."/>
            <person name="Pei D."/>
        </authorList>
    </citation>
    <scope>NUCLEOTIDE SEQUENCE [LARGE SCALE GENOMIC DNA]</scope>
    <source>
        <strain evidence="2">Sxm20200214</strain>
        <tissue evidence="2">Leaf</tissue>
    </source>
</reference>
<accession>A0A8X7NZR2</accession>
<feature type="region of interest" description="Disordered" evidence="1">
    <location>
        <begin position="1"/>
        <end position="93"/>
    </location>
</feature>
<feature type="region of interest" description="Disordered" evidence="1">
    <location>
        <begin position="119"/>
        <end position="147"/>
    </location>
</feature>
<feature type="compositionally biased region" description="Basic and acidic residues" evidence="1">
    <location>
        <begin position="47"/>
        <end position="63"/>
    </location>
</feature>
<feature type="compositionally biased region" description="Basic and acidic residues" evidence="1">
    <location>
        <begin position="79"/>
        <end position="93"/>
    </location>
</feature>
<dbReference type="EMBL" id="JAAMPC010000251">
    <property type="protein sequence ID" value="KAG2243184.1"/>
    <property type="molecule type" value="Genomic_DNA"/>
</dbReference>